<evidence type="ECO:0000256" key="1">
    <source>
        <dbReference type="ARBA" id="ARBA00061469"/>
    </source>
</evidence>
<dbReference type="GO" id="GO:0034657">
    <property type="term" value="C:GID complex"/>
    <property type="evidence" value="ECO:0007669"/>
    <property type="project" value="TreeGrafter"/>
</dbReference>
<sequence>MPVFTQICSADPATETTVTLATCTCACLTEGDMIIDSAYDTNSNIRTSLFIRIDGVIHWSNCALYLNATNSNFSLTGDNAPKNAMAMALLKQQQQQKVIGGLAVLRKPPVSSLPRRNDPFAPVRLSPTRTSHLYAGSRFRGKQKSGTVSYDVMVDIKMRFKPFEPMIDTFASEKFKYDFKDKDVIFMRWKEHFLVPDHRVEGINGASFAGFYYICYNKSTGEIDGYYFHRLSEKFQKLMLTHVEDQPLSFGSYEFR</sequence>
<dbReference type="GO" id="GO:0007039">
    <property type="term" value="P:protein catabolic process in the vacuole"/>
    <property type="evidence" value="ECO:0007669"/>
    <property type="project" value="TreeGrafter"/>
</dbReference>
<proteinExistence type="inferred from homology"/>
<dbReference type="GO" id="GO:0045721">
    <property type="term" value="P:negative regulation of gluconeogenesis"/>
    <property type="evidence" value="ECO:0007669"/>
    <property type="project" value="TreeGrafter"/>
</dbReference>
<dbReference type="PANTHER" id="PTHR14534">
    <property type="entry name" value="VACUOLAR IMPORT AND DEGRADATION PROTEIN 24"/>
    <property type="match status" value="1"/>
</dbReference>
<dbReference type="Pfam" id="PF09783">
    <property type="entry name" value="Vac_ImportDeg"/>
    <property type="match status" value="1"/>
</dbReference>
<dbReference type="GO" id="GO:0005773">
    <property type="term" value="C:vacuole"/>
    <property type="evidence" value="ECO:0007669"/>
    <property type="project" value="GOC"/>
</dbReference>
<dbReference type="GO" id="GO:0006623">
    <property type="term" value="P:protein targeting to vacuole"/>
    <property type="evidence" value="ECO:0007669"/>
    <property type="project" value="TreeGrafter"/>
</dbReference>
<accession>A0A9P6N1P0</accession>
<protein>
    <recommendedName>
        <fullName evidence="4">Vacuolar import and degradation protein</fullName>
    </recommendedName>
</protein>
<reference evidence="2" key="1">
    <citation type="journal article" date="2020" name="Fungal Divers.">
        <title>Resolving the Mortierellaceae phylogeny through synthesis of multi-gene phylogenetics and phylogenomics.</title>
        <authorList>
            <person name="Vandepol N."/>
            <person name="Liber J."/>
            <person name="Desiro A."/>
            <person name="Na H."/>
            <person name="Kennedy M."/>
            <person name="Barry K."/>
            <person name="Grigoriev I.V."/>
            <person name="Miller A.N."/>
            <person name="O'Donnell K."/>
            <person name="Stajich J.E."/>
            <person name="Bonito G."/>
        </authorList>
    </citation>
    <scope>NUCLEOTIDE SEQUENCE</scope>
    <source>
        <strain evidence="2">NRRL 2769</strain>
    </source>
</reference>
<dbReference type="Proteomes" id="UP000703661">
    <property type="component" value="Unassembled WGS sequence"/>
</dbReference>
<dbReference type="EMBL" id="JAAAID010000208">
    <property type="protein sequence ID" value="KAG0020585.1"/>
    <property type="molecule type" value="Genomic_DNA"/>
</dbReference>
<comment type="similarity">
    <text evidence="1">Belongs to the GID4/VID24 family.</text>
</comment>
<dbReference type="InterPro" id="IPR018618">
    <property type="entry name" value="GID4/10-like"/>
</dbReference>
<evidence type="ECO:0000313" key="2">
    <source>
        <dbReference type="EMBL" id="KAG0020585.1"/>
    </source>
</evidence>
<evidence type="ECO:0000313" key="3">
    <source>
        <dbReference type="Proteomes" id="UP000703661"/>
    </source>
</evidence>
<organism evidence="2 3">
    <name type="scientific">Entomortierella chlamydospora</name>
    <dbReference type="NCBI Taxonomy" id="101097"/>
    <lineage>
        <taxon>Eukaryota</taxon>
        <taxon>Fungi</taxon>
        <taxon>Fungi incertae sedis</taxon>
        <taxon>Mucoromycota</taxon>
        <taxon>Mortierellomycotina</taxon>
        <taxon>Mortierellomycetes</taxon>
        <taxon>Mortierellales</taxon>
        <taxon>Mortierellaceae</taxon>
        <taxon>Entomortierella</taxon>
    </lineage>
</organism>
<dbReference type="GO" id="GO:0043161">
    <property type="term" value="P:proteasome-mediated ubiquitin-dependent protein catabolic process"/>
    <property type="evidence" value="ECO:0007669"/>
    <property type="project" value="TreeGrafter"/>
</dbReference>
<evidence type="ECO:0008006" key="4">
    <source>
        <dbReference type="Google" id="ProtNLM"/>
    </source>
</evidence>
<dbReference type="AlphaFoldDB" id="A0A9P6N1P0"/>
<keyword evidence="3" id="KW-1185">Reference proteome</keyword>
<name>A0A9P6N1P0_9FUNG</name>
<comment type="caution">
    <text evidence="2">The sequence shown here is derived from an EMBL/GenBank/DDBJ whole genome shotgun (WGS) entry which is preliminary data.</text>
</comment>
<dbReference type="PANTHER" id="PTHR14534:SF3">
    <property type="entry name" value="GID COMPLEX SUBUNIT 4 HOMOLOG"/>
    <property type="match status" value="1"/>
</dbReference>
<gene>
    <name evidence="2" type="ORF">BGZ80_003956</name>
</gene>
<dbReference type="OrthoDB" id="62at2759"/>